<evidence type="ECO:0000313" key="8">
    <source>
        <dbReference type="Proteomes" id="UP000717515"/>
    </source>
</evidence>
<comment type="caution">
    <text evidence="7">The sequence shown here is derived from an EMBL/GenBank/DDBJ whole genome shotgun (WGS) entry which is preliminary data.</text>
</comment>
<gene>
    <name evidence="7" type="ORF">KVV02_007614</name>
</gene>
<dbReference type="Gene3D" id="3.30.160.60">
    <property type="entry name" value="Classic Zinc Finger"/>
    <property type="match status" value="3"/>
</dbReference>
<keyword evidence="3" id="KW-0862">Zinc</keyword>
<dbReference type="Pfam" id="PF00096">
    <property type="entry name" value="zf-C2H2"/>
    <property type="match status" value="2"/>
</dbReference>
<dbReference type="PANTHER" id="PTHR23235">
    <property type="entry name" value="KRUEPPEL-LIKE TRANSCRIPTION FACTOR"/>
    <property type="match status" value="1"/>
</dbReference>
<reference evidence="7" key="1">
    <citation type="submission" date="2021-07" db="EMBL/GenBank/DDBJ databases">
        <title>Draft genome of Mortierella alpina, strain LL118, isolated from an aspen leaf litter sample.</title>
        <authorList>
            <person name="Yang S."/>
            <person name="Vinatzer B.A."/>
        </authorList>
    </citation>
    <scope>NUCLEOTIDE SEQUENCE</scope>
    <source>
        <strain evidence="7">LL118</strain>
    </source>
</reference>
<accession>A0A9P8A296</accession>
<protein>
    <recommendedName>
        <fullName evidence="6">C2H2-type domain-containing protein</fullName>
    </recommendedName>
</protein>
<dbReference type="GO" id="GO:0008270">
    <property type="term" value="F:zinc ion binding"/>
    <property type="evidence" value="ECO:0007669"/>
    <property type="project" value="UniProtKB-KW"/>
</dbReference>
<dbReference type="PROSITE" id="PS50157">
    <property type="entry name" value="ZINC_FINGER_C2H2_2"/>
    <property type="match status" value="3"/>
</dbReference>
<dbReference type="GO" id="GO:0000978">
    <property type="term" value="F:RNA polymerase II cis-regulatory region sequence-specific DNA binding"/>
    <property type="evidence" value="ECO:0007669"/>
    <property type="project" value="TreeGrafter"/>
</dbReference>
<evidence type="ECO:0000313" key="7">
    <source>
        <dbReference type="EMBL" id="KAG9321089.1"/>
    </source>
</evidence>
<sequence>MQSQGKNLRKLTRPQDDSKGTQNTRLDAYPSEINTLDNPQSLNGPADWLSVDGPLDFNILLQVSDEPESEVLGAPWGVPSFPSMLAPPQVQEQHSVFGSMTFAQDMSDCWVTTSSQNYTPSMSMEDIQPSVPLIHHSIYPSPTLSPSWDPYSGFNPTHAPAPVSQYFSNHLSAVPAHGSPPCADQDQVYNFFPASPSVTTDLPQNHSSAEAAVPRSPISHCPPTKPRSSSAVKKTPSRPKKVNGNIHNCQFCPKTFSRPYNLSSHIKTHSGDKPYACVYDGCKSRFLRPYDLARHERNHNGQKPFICNGCGEPFKRHEGLKRHEKSCL</sequence>
<dbReference type="EMBL" id="JAIFTL010000231">
    <property type="protein sequence ID" value="KAG9321089.1"/>
    <property type="molecule type" value="Genomic_DNA"/>
</dbReference>
<dbReference type="SUPFAM" id="SSF57667">
    <property type="entry name" value="beta-beta-alpha zinc fingers"/>
    <property type="match status" value="2"/>
</dbReference>
<organism evidence="7 8">
    <name type="scientific">Mortierella alpina</name>
    <name type="common">Oleaginous fungus</name>
    <name type="synonym">Mortierella renispora</name>
    <dbReference type="NCBI Taxonomy" id="64518"/>
    <lineage>
        <taxon>Eukaryota</taxon>
        <taxon>Fungi</taxon>
        <taxon>Fungi incertae sedis</taxon>
        <taxon>Mucoromycota</taxon>
        <taxon>Mortierellomycotina</taxon>
        <taxon>Mortierellomycetes</taxon>
        <taxon>Mortierellales</taxon>
        <taxon>Mortierellaceae</taxon>
        <taxon>Mortierella</taxon>
    </lineage>
</organism>
<keyword evidence="2 4" id="KW-0863">Zinc-finger</keyword>
<dbReference type="Proteomes" id="UP000717515">
    <property type="component" value="Unassembled WGS sequence"/>
</dbReference>
<feature type="domain" description="C2H2-type" evidence="6">
    <location>
        <begin position="275"/>
        <end position="304"/>
    </location>
</feature>
<dbReference type="InterPro" id="IPR013087">
    <property type="entry name" value="Znf_C2H2_type"/>
</dbReference>
<dbReference type="InterPro" id="IPR036236">
    <property type="entry name" value="Znf_C2H2_sf"/>
</dbReference>
<evidence type="ECO:0000256" key="1">
    <source>
        <dbReference type="ARBA" id="ARBA00022723"/>
    </source>
</evidence>
<feature type="domain" description="C2H2-type" evidence="6">
    <location>
        <begin position="305"/>
        <end position="328"/>
    </location>
</feature>
<feature type="compositionally biased region" description="Polar residues" evidence="5">
    <location>
        <begin position="32"/>
        <end position="43"/>
    </location>
</feature>
<feature type="domain" description="C2H2-type" evidence="6">
    <location>
        <begin position="247"/>
        <end position="274"/>
    </location>
</feature>
<evidence type="ECO:0000256" key="4">
    <source>
        <dbReference type="PROSITE-ProRule" id="PRU00042"/>
    </source>
</evidence>
<dbReference type="FunFam" id="3.30.160.60:FF:000007">
    <property type="entry name" value="Basic krueppel-like factor 3"/>
    <property type="match status" value="1"/>
</dbReference>
<feature type="region of interest" description="Disordered" evidence="5">
    <location>
        <begin position="1"/>
        <end position="45"/>
    </location>
</feature>
<dbReference type="PROSITE" id="PS00028">
    <property type="entry name" value="ZINC_FINGER_C2H2_1"/>
    <property type="match status" value="2"/>
</dbReference>
<dbReference type="AlphaFoldDB" id="A0A9P8A296"/>
<dbReference type="GO" id="GO:0000981">
    <property type="term" value="F:DNA-binding transcription factor activity, RNA polymerase II-specific"/>
    <property type="evidence" value="ECO:0007669"/>
    <property type="project" value="TreeGrafter"/>
</dbReference>
<dbReference type="SMART" id="SM00355">
    <property type="entry name" value="ZnF_C2H2"/>
    <property type="match status" value="3"/>
</dbReference>
<proteinExistence type="predicted"/>
<evidence type="ECO:0000256" key="3">
    <source>
        <dbReference type="ARBA" id="ARBA00022833"/>
    </source>
</evidence>
<keyword evidence="1" id="KW-0479">Metal-binding</keyword>
<name>A0A9P8A296_MORAP</name>
<dbReference type="PANTHER" id="PTHR23235:SF120">
    <property type="entry name" value="KRUPPEL-LIKE FACTOR 15"/>
    <property type="match status" value="1"/>
</dbReference>
<feature type="region of interest" description="Disordered" evidence="5">
    <location>
        <begin position="200"/>
        <end position="242"/>
    </location>
</feature>
<evidence type="ECO:0000256" key="2">
    <source>
        <dbReference type="ARBA" id="ARBA00022771"/>
    </source>
</evidence>
<evidence type="ECO:0000259" key="6">
    <source>
        <dbReference type="PROSITE" id="PS50157"/>
    </source>
</evidence>
<evidence type="ECO:0000256" key="5">
    <source>
        <dbReference type="SAM" id="MobiDB-lite"/>
    </source>
</evidence>